<comment type="similarity">
    <text evidence="2 10">Belongs to the RNA methyltransferase RsmE family.</text>
</comment>
<accession>A0A7T0BYX7</accession>
<evidence type="ECO:0000313" key="14">
    <source>
        <dbReference type="Proteomes" id="UP000594688"/>
    </source>
</evidence>
<evidence type="ECO:0000256" key="2">
    <source>
        <dbReference type="ARBA" id="ARBA00005528"/>
    </source>
</evidence>
<proteinExistence type="inferred from homology"/>
<feature type="domain" description="Ribosomal RNA small subunit methyltransferase E PUA-like" evidence="12">
    <location>
        <begin position="18"/>
        <end position="56"/>
    </location>
</feature>
<keyword evidence="4 10" id="KW-0698">rRNA processing</keyword>
<dbReference type="GO" id="GO:0070042">
    <property type="term" value="F:rRNA (uridine-N3-)-methyltransferase activity"/>
    <property type="evidence" value="ECO:0007669"/>
    <property type="project" value="TreeGrafter"/>
</dbReference>
<dbReference type="NCBIfam" id="TIGR00046">
    <property type="entry name" value="RsmE family RNA methyltransferase"/>
    <property type="match status" value="1"/>
</dbReference>
<evidence type="ECO:0000256" key="5">
    <source>
        <dbReference type="ARBA" id="ARBA00022603"/>
    </source>
</evidence>
<evidence type="ECO:0000256" key="4">
    <source>
        <dbReference type="ARBA" id="ARBA00022552"/>
    </source>
</evidence>
<dbReference type="Gene3D" id="3.40.1280.10">
    <property type="match status" value="1"/>
</dbReference>
<keyword evidence="7 10" id="KW-0949">S-adenosyl-L-methionine</keyword>
<dbReference type="GO" id="GO:0005737">
    <property type="term" value="C:cytoplasm"/>
    <property type="evidence" value="ECO:0007669"/>
    <property type="project" value="UniProtKB-SubCell"/>
</dbReference>
<dbReference type="InterPro" id="IPR046887">
    <property type="entry name" value="RsmE_PUA-like"/>
</dbReference>
<sequence length="251" mass="27601">MHRFFTSPENFKNDYVEIKGAELHHLSHVLRLGEGGIIEVLDGEGKCCRVELIEVSASVACGKVLSQTGEDKESPVFINMGLSLLKGKSMDNAIRKAVELGVGKIVPIMGLHCVSRLKENEIPGRIERWAGIVRDAVKQCGRVKVPEIVVPETVKSYCQDNDETSLKILFWEGEEKTGLSDIDRNEKPTEIQFLVGPEGGFSLDEVNQARAAGFITVSLGSRVLRAETVPLVALTLLQYRWGDLASSPLKT</sequence>
<keyword evidence="3 10" id="KW-0963">Cytoplasm</keyword>
<comment type="subcellular location">
    <subcellularLocation>
        <location evidence="1 10">Cytoplasm</location>
    </subcellularLocation>
</comment>
<dbReference type="PANTHER" id="PTHR30027">
    <property type="entry name" value="RIBOSOMAL RNA SMALL SUBUNIT METHYLTRANSFERASE E"/>
    <property type="match status" value="1"/>
</dbReference>
<dbReference type="InterPro" id="IPR029026">
    <property type="entry name" value="tRNA_m1G_MTases_N"/>
</dbReference>
<dbReference type="Proteomes" id="UP000594688">
    <property type="component" value="Chromosome"/>
</dbReference>
<dbReference type="EC" id="2.1.1.193" evidence="10"/>
<evidence type="ECO:0000256" key="10">
    <source>
        <dbReference type="PIRNR" id="PIRNR015601"/>
    </source>
</evidence>
<comment type="catalytic activity">
    <reaction evidence="9 10">
        <text>uridine(1498) in 16S rRNA + S-adenosyl-L-methionine = N(3)-methyluridine(1498) in 16S rRNA + S-adenosyl-L-homocysteine + H(+)</text>
        <dbReference type="Rhea" id="RHEA:42920"/>
        <dbReference type="Rhea" id="RHEA-COMP:10283"/>
        <dbReference type="Rhea" id="RHEA-COMP:10284"/>
        <dbReference type="ChEBI" id="CHEBI:15378"/>
        <dbReference type="ChEBI" id="CHEBI:57856"/>
        <dbReference type="ChEBI" id="CHEBI:59789"/>
        <dbReference type="ChEBI" id="CHEBI:65315"/>
        <dbReference type="ChEBI" id="CHEBI:74502"/>
        <dbReference type="EC" id="2.1.1.193"/>
    </reaction>
</comment>
<evidence type="ECO:0000256" key="8">
    <source>
        <dbReference type="ARBA" id="ARBA00025699"/>
    </source>
</evidence>
<dbReference type="SUPFAM" id="SSF75217">
    <property type="entry name" value="alpha/beta knot"/>
    <property type="match status" value="1"/>
</dbReference>
<dbReference type="Pfam" id="PF04452">
    <property type="entry name" value="Methyltrans_RNA"/>
    <property type="match status" value="1"/>
</dbReference>
<dbReference type="SUPFAM" id="SSF88697">
    <property type="entry name" value="PUA domain-like"/>
    <property type="match status" value="1"/>
</dbReference>
<evidence type="ECO:0000259" key="11">
    <source>
        <dbReference type="Pfam" id="PF04452"/>
    </source>
</evidence>
<evidence type="ECO:0000256" key="9">
    <source>
        <dbReference type="ARBA" id="ARBA00047944"/>
    </source>
</evidence>
<dbReference type="GO" id="GO:0070475">
    <property type="term" value="P:rRNA base methylation"/>
    <property type="evidence" value="ECO:0007669"/>
    <property type="project" value="TreeGrafter"/>
</dbReference>
<protein>
    <recommendedName>
        <fullName evidence="10">Ribosomal RNA small subunit methyltransferase E</fullName>
        <ecNumber evidence="10">2.1.1.193</ecNumber>
    </recommendedName>
</protein>
<evidence type="ECO:0000259" key="12">
    <source>
        <dbReference type="Pfam" id="PF20260"/>
    </source>
</evidence>
<dbReference type="AlphaFoldDB" id="A0A7T0BYX7"/>
<dbReference type="PANTHER" id="PTHR30027:SF3">
    <property type="entry name" value="16S RRNA (URACIL(1498)-N(3))-METHYLTRANSFERASE"/>
    <property type="match status" value="1"/>
</dbReference>
<name>A0A7T0BYX7_9BACT</name>
<evidence type="ECO:0000313" key="13">
    <source>
        <dbReference type="EMBL" id="QPJ63467.1"/>
    </source>
</evidence>
<dbReference type="InterPro" id="IPR029028">
    <property type="entry name" value="Alpha/beta_knot_MTases"/>
</dbReference>
<gene>
    <name evidence="13" type="ORF">G3M70_16935</name>
</gene>
<evidence type="ECO:0000256" key="3">
    <source>
        <dbReference type="ARBA" id="ARBA00022490"/>
    </source>
</evidence>
<feature type="domain" description="Ribosomal RNA small subunit methyltransferase E methyltransferase" evidence="11">
    <location>
        <begin position="73"/>
        <end position="238"/>
    </location>
</feature>
<keyword evidence="6 10" id="KW-0808">Transferase</keyword>
<dbReference type="Pfam" id="PF20260">
    <property type="entry name" value="PUA_4"/>
    <property type="match status" value="1"/>
</dbReference>
<evidence type="ECO:0000256" key="6">
    <source>
        <dbReference type="ARBA" id="ARBA00022679"/>
    </source>
</evidence>
<evidence type="ECO:0000256" key="1">
    <source>
        <dbReference type="ARBA" id="ARBA00004496"/>
    </source>
</evidence>
<dbReference type="InterPro" id="IPR006700">
    <property type="entry name" value="RsmE"/>
</dbReference>
<dbReference type="PIRSF" id="PIRSF015601">
    <property type="entry name" value="MTase_slr0722"/>
    <property type="match status" value="1"/>
</dbReference>
<dbReference type="CDD" id="cd18084">
    <property type="entry name" value="RsmE-like"/>
    <property type="match status" value="1"/>
</dbReference>
<reference evidence="13 14" key="1">
    <citation type="submission" date="2020-02" db="EMBL/GenBank/DDBJ databases">
        <title>Genomic and physiological characterization of two novel Nitrospinaceae genera.</title>
        <authorList>
            <person name="Mueller A.J."/>
            <person name="Jung M.-Y."/>
            <person name="Strachan C.R."/>
            <person name="Herbold C.W."/>
            <person name="Kirkegaard R.H."/>
            <person name="Daims H."/>
        </authorList>
    </citation>
    <scope>NUCLEOTIDE SEQUENCE [LARGE SCALE GENOMIC DNA]</scope>
    <source>
        <strain evidence="13">EB</strain>
    </source>
</reference>
<comment type="function">
    <text evidence="8 10">Specifically methylates the N3 position of the uracil ring of uridine 1498 (m3U1498) in 16S rRNA. Acts on the fully assembled 30S ribosomal subunit.</text>
</comment>
<dbReference type="KEGG" id="nli:G3M70_16935"/>
<organism evidence="13 14">
    <name type="scientific">Candidatus Nitronauta litoralis</name>
    <dbReference type="NCBI Taxonomy" id="2705533"/>
    <lineage>
        <taxon>Bacteria</taxon>
        <taxon>Pseudomonadati</taxon>
        <taxon>Nitrospinota/Tectimicrobiota group</taxon>
        <taxon>Nitrospinota</taxon>
        <taxon>Nitrospinia</taxon>
        <taxon>Nitrospinales</taxon>
        <taxon>Nitrospinaceae</taxon>
        <taxon>Candidatus Nitronauta</taxon>
    </lineage>
</organism>
<dbReference type="NCBIfam" id="NF008692">
    <property type="entry name" value="PRK11713.1-5"/>
    <property type="match status" value="1"/>
</dbReference>
<dbReference type="InterPro" id="IPR015947">
    <property type="entry name" value="PUA-like_sf"/>
</dbReference>
<keyword evidence="5 10" id="KW-0489">Methyltransferase</keyword>
<dbReference type="EMBL" id="CP048685">
    <property type="protein sequence ID" value="QPJ63467.1"/>
    <property type="molecule type" value="Genomic_DNA"/>
</dbReference>
<evidence type="ECO:0000256" key="7">
    <source>
        <dbReference type="ARBA" id="ARBA00022691"/>
    </source>
</evidence>
<dbReference type="InterPro" id="IPR046886">
    <property type="entry name" value="RsmE_MTase_dom"/>
</dbReference>